<feature type="active site" evidence="6">
    <location>
        <position position="46"/>
    </location>
</feature>
<dbReference type="GO" id="GO:0032259">
    <property type="term" value="P:methylation"/>
    <property type="evidence" value="ECO:0007669"/>
    <property type="project" value="UniProtKB-KW"/>
</dbReference>
<comment type="caution">
    <text evidence="10">The sequence shown here is derived from an EMBL/GenBank/DDBJ whole genome shotgun (WGS) entry which is preliminary data.</text>
</comment>
<dbReference type="Pfam" id="PF01739">
    <property type="entry name" value="CheR"/>
    <property type="match status" value="1"/>
</dbReference>
<dbReference type="PANTHER" id="PTHR24422:SF27">
    <property type="entry name" value="PROTEIN-GLUTAMATE O-METHYLTRANSFERASE"/>
    <property type="match status" value="1"/>
</dbReference>
<name>W7QEJ5_9ALTE</name>
<dbReference type="PANTHER" id="PTHR24422">
    <property type="entry name" value="CHEMOTAXIS PROTEIN METHYLTRANSFERASE"/>
    <property type="match status" value="1"/>
</dbReference>
<evidence type="ECO:0000259" key="8">
    <source>
        <dbReference type="PROSITE" id="PS50122"/>
    </source>
</evidence>
<dbReference type="EMBL" id="ARZY01000013">
    <property type="protein sequence ID" value="EWH10346.1"/>
    <property type="molecule type" value="Genomic_DNA"/>
</dbReference>
<evidence type="ECO:0000313" key="11">
    <source>
        <dbReference type="Proteomes" id="UP000019276"/>
    </source>
</evidence>
<dbReference type="STRING" id="1328313.DS2_08730"/>
<evidence type="ECO:0000256" key="2">
    <source>
        <dbReference type="ARBA" id="ARBA00012534"/>
    </source>
</evidence>
<dbReference type="PRINTS" id="PR00996">
    <property type="entry name" value="CHERMTFRASE"/>
</dbReference>
<keyword evidence="7" id="KW-0175">Coiled coil</keyword>
<dbReference type="Gene3D" id="3.40.50.150">
    <property type="entry name" value="Vaccinia Virus protein VP39"/>
    <property type="match status" value="1"/>
</dbReference>
<protein>
    <recommendedName>
        <fullName evidence="2">protein-glutamate O-methyltransferase</fullName>
        <ecNumber evidence="2">2.1.1.80</ecNumber>
    </recommendedName>
</protein>
<dbReference type="InterPro" id="IPR000673">
    <property type="entry name" value="Sig_transdc_resp-reg_Me-estase"/>
</dbReference>
<keyword evidence="4" id="KW-0808">Transferase</keyword>
<evidence type="ECO:0000259" key="9">
    <source>
        <dbReference type="PROSITE" id="PS50123"/>
    </source>
</evidence>
<dbReference type="GO" id="GO:0008983">
    <property type="term" value="F:protein-glutamate O-methyltransferase activity"/>
    <property type="evidence" value="ECO:0007669"/>
    <property type="project" value="UniProtKB-EC"/>
</dbReference>
<dbReference type="CDD" id="cd16434">
    <property type="entry name" value="CheB-CheR_fusion"/>
    <property type="match status" value="1"/>
</dbReference>
<evidence type="ECO:0000256" key="5">
    <source>
        <dbReference type="ARBA" id="ARBA00022691"/>
    </source>
</evidence>
<gene>
    <name evidence="10" type="ORF">DS2_08730</name>
</gene>
<dbReference type="GO" id="GO:0008984">
    <property type="term" value="F:protein-glutamate methylesterase activity"/>
    <property type="evidence" value="ECO:0007669"/>
    <property type="project" value="InterPro"/>
</dbReference>
<evidence type="ECO:0000256" key="6">
    <source>
        <dbReference type="PROSITE-ProRule" id="PRU00050"/>
    </source>
</evidence>
<keyword evidence="5" id="KW-0949">S-adenosyl-L-methionine</keyword>
<dbReference type="EC" id="2.1.1.80" evidence="2"/>
<dbReference type="PATRIC" id="fig|1328313.3.peg.1784"/>
<organism evidence="10 11">
    <name type="scientific">Catenovulum agarivorans DS-2</name>
    <dbReference type="NCBI Taxonomy" id="1328313"/>
    <lineage>
        <taxon>Bacteria</taxon>
        <taxon>Pseudomonadati</taxon>
        <taxon>Pseudomonadota</taxon>
        <taxon>Gammaproteobacteria</taxon>
        <taxon>Alteromonadales</taxon>
        <taxon>Alteromonadaceae</taxon>
        <taxon>Catenovulum</taxon>
    </lineage>
</organism>
<comment type="catalytic activity">
    <reaction evidence="1">
        <text>L-glutamyl-[protein] + S-adenosyl-L-methionine = [protein]-L-glutamate 5-O-methyl ester + S-adenosyl-L-homocysteine</text>
        <dbReference type="Rhea" id="RHEA:24452"/>
        <dbReference type="Rhea" id="RHEA-COMP:10208"/>
        <dbReference type="Rhea" id="RHEA-COMP:10311"/>
        <dbReference type="ChEBI" id="CHEBI:29973"/>
        <dbReference type="ChEBI" id="CHEBI:57856"/>
        <dbReference type="ChEBI" id="CHEBI:59789"/>
        <dbReference type="ChEBI" id="CHEBI:82795"/>
        <dbReference type="EC" id="2.1.1.80"/>
    </reaction>
</comment>
<dbReference type="SUPFAM" id="SSF53335">
    <property type="entry name" value="S-adenosyl-L-methionine-dependent methyltransferases"/>
    <property type="match status" value="1"/>
</dbReference>
<dbReference type="InterPro" id="IPR022642">
    <property type="entry name" value="CheR_C"/>
</dbReference>
<dbReference type="InterPro" id="IPR022641">
    <property type="entry name" value="CheR_N"/>
</dbReference>
<keyword evidence="6" id="KW-0145">Chemotaxis</keyword>
<dbReference type="InterPro" id="IPR035909">
    <property type="entry name" value="CheB_C"/>
</dbReference>
<dbReference type="SUPFAM" id="SSF52738">
    <property type="entry name" value="Methylesterase CheB, C-terminal domain"/>
    <property type="match status" value="1"/>
</dbReference>
<proteinExistence type="predicted"/>
<dbReference type="GO" id="GO:0006935">
    <property type="term" value="P:chemotaxis"/>
    <property type="evidence" value="ECO:0007669"/>
    <property type="project" value="UniProtKB-UniRule"/>
</dbReference>
<dbReference type="AlphaFoldDB" id="W7QEJ5"/>
<dbReference type="PROSITE" id="PS50123">
    <property type="entry name" value="CHER"/>
    <property type="match status" value="1"/>
</dbReference>
<feature type="active site" evidence="6">
    <location>
        <position position="138"/>
    </location>
</feature>
<keyword evidence="3" id="KW-0489">Methyltransferase</keyword>
<dbReference type="Gene3D" id="3.40.50.180">
    <property type="entry name" value="Methylesterase CheB, C-terminal domain"/>
    <property type="match status" value="1"/>
</dbReference>
<dbReference type="InterPro" id="IPR036804">
    <property type="entry name" value="CheR_N_sf"/>
</dbReference>
<dbReference type="OrthoDB" id="9816309at2"/>
<dbReference type="SUPFAM" id="SSF47757">
    <property type="entry name" value="Chemotaxis receptor methyltransferase CheR, N-terminal domain"/>
    <property type="match status" value="1"/>
</dbReference>
<dbReference type="InterPro" id="IPR029063">
    <property type="entry name" value="SAM-dependent_MTases_sf"/>
</dbReference>
<dbReference type="Proteomes" id="UP000019276">
    <property type="component" value="Unassembled WGS sequence"/>
</dbReference>
<dbReference type="PROSITE" id="PS50122">
    <property type="entry name" value="CHEB"/>
    <property type="match status" value="1"/>
</dbReference>
<dbReference type="eggNOG" id="COG1352">
    <property type="taxonomic scope" value="Bacteria"/>
</dbReference>
<reference evidence="10 11" key="1">
    <citation type="journal article" date="2014" name="Genome Announc.">
        <title>Draft Genome Sequence of the Agar-Degrading Bacterium Catenovulum sp. Strain DS-2, Isolated from Intestines of Haliotis diversicolor.</title>
        <authorList>
            <person name="Shan D."/>
            <person name="Li X."/>
            <person name="Gu Z."/>
            <person name="Wei G."/>
            <person name="Gao Z."/>
            <person name="Shao Z."/>
        </authorList>
    </citation>
    <scope>NUCLEOTIDE SEQUENCE [LARGE SCALE GENOMIC DNA]</scope>
    <source>
        <strain evidence="10 11">DS-2</strain>
    </source>
</reference>
<evidence type="ECO:0000256" key="7">
    <source>
        <dbReference type="SAM" id="Coils"/>
    </source>
</evidence>
<dbReference type="GO" id="GO:0005737">
    <property type="term" value="C:cytoplasm"/>
    <property type="evidence" value="ECO:0007669"/>
    <property type="project" value="InterPro"/>
</dbReference>
<keyword evidence="10" id="KW-0418">Kinase</keyword>
<feature type="coiled-coil region" evidence="7">
    <location>
        <begin position="670"/>
        <end position="743"/>
    </location>
</feature>
<dbReference type="RefSeq" id="WP_035014347.1">
    <property type="nucleotide sequence ID" value="NZ_ARZY01000013.1"/>
</dbReference>
<dbReference type="SMART" id="SM00138">
    <property type="entry name" value="MeTrc"/>
    <property type="match status" value="1"/>
</dbReference>
<dbReference type="InterPro" id="IPR050903">
    <property type="entry name" value="Bact_Chemotaxis_MeTrfase"/>
</dbReference>
<dbReference type="Gene3D" id="1.10.155.10">
    <property type="entry name" value="Chemotaxis receptor methyltransferase CheR, N-terminal domain"/>
    <property type="match status" value="1"/>
</dbReference>
<evidence type="ECO:0000256" key="4">
    <source>
        <dbReference type="ARBA" id="ARBA00022679"/>
    </source>
</evidence>
<dbReference type="GO" id="GO:0000156">
    <property type="term" value="F:phosphorelay response regulator activity"/>
    <property type="evidence" value="ECO:0007669"/>
    <property type="project" value="InterPro"/>
</dbReference>
<dbReference type="InterPro" id="IPR000780">
    <property type="entry name" value="CheR_MeTrfase"/>
</dbReference>
<feature type="active site" evidence="6">
    <location>
        <position position="19"/>
    </location>
</feature>
<dbReference type="GO" id="GO:0016301">
    <property type="term" value="F:kinase activity"/>
    <property type="evidence" value="ECO:0007669"/>
    <property type="project" value="UniProtKB-KW"/>
</dbReference>
<keyword evidence="6" id="KW-0378">Hydrolase</keyword>
<evidence type="ECO:0000313" key="10">
    <source>
        <dbReference type="EMBL" id="EWH10346.1"/>
    </source>
</evidence>
<dbReference type="eggNOG" id="COG2201">
    <property type="taxonomic scope" value="Bacteria"/>
</dbReference>
<dbReference type="Pfam" id="PF03705">
    <property type="entry name" value="CheR_N"/>
    <property type="match status" value="1"/>
</dbReference>
<feature type="domain" description="CheB-type methylesterase" evidence="8">
    <location>
        <begin position="7"/>
        <end position="196"/>
    </location>
</feature>
<evidence type="ECO:0000256" key="1">
    <source>
        <dbReference type="ARBA" id="ARBA00001541"/>
    </source>
</evidence>
<feature type="domain" description="CheR-type methyltransferase" evidence="9">
    <location>
        <begin position="204"/>
        <end position="477"/>
    </location>
</feature>
<evidence type="ECO:0000256" key="3">
    <source>
        <dbReference type="ARBA" id="ARBA00022603"/>
    </source>
</evidence>
<dbReference type="Pfam" id="PF01339">
    <property type="entry name" value="CheB_methylest"/>
    <property type="match status" value="1"/>
</dbReference>
<dbReference type="Pfam" id="PF13596">
    <property type="entry name" value="PAS_10"/>
    <property type="match status" value="1"/>
</dbReference>
<sequence length="841" mass="95021">MKAHKKTNKPSHIVGIGASAGGLEALQALFAKMPNNLGVAYVVVQHLSSDFKSMMAELLSKHTGMPTHQAEEGEEVKANSVYLMPPGKLMRVVEGKIYLSDLPPDNRVSLPINEFFRSLAEDQQNHAIGILLSGTGSDGSRGAQALKEVGALVVAQNPDEAKFDGMPLNAINTGAVDFILNTQDMPEQIRNFINHPLVVNRDKAFKYHLSENEEILNSILNLVHEKTDLDFKAYKESTVARRIEHRMSINNIKSLPEYYDYLITHKKEIELIKQDLLIGVTQFFRDQEVWDYLYKKVITPMVLNRSSDDPIRVWCAGCSTGEEPYTIAMLFRAATKELNVERSIKVFASDIDQSAVAYAANGIYPPSIASEIPSHLFSNNFIQTADGGYQVSKELRGLVVFATHNLIQDPPFSNMDLVSCRNALIYLQNPAQQKAMAFFHFAIKHGGYLLLGTAETTGSFSNYFDAFEARHRVYKKNKDIRIPIRALNNTGLKSKTYQPKSLPQYITRSVKSSEPPKTFKIGFDAMLQQFAPPTLIFNKKLTLVYSYGDTSPFTKKIQPGHVTNDISDILRPDIVSQCISASHQVLRDGASVLFENVFKDVEGNQERAWSIKCFTFSDNEQEDNQYLALSFLADNVFTARAAASEYNLDQQVKNRIAELDNSLIECQKLYRETLEDLDTTREELQSSNEELMAANEELQSTNEELQSVNEELYTVNSEYQQKIVELTNINNDLENLLKATKLAVLFLDKDLKIRRYTDAVRDYLNVIEFDLDRKIFDLTFKYSFPNLNQVISEVNSRGKPQTKTFTIGPERRVEVSVTPYQLESYNNGVMVSIREQIGKVD</sequence>
<accession>W7QEJ5</accession>
<keyword evidence="11" id="KW-1185">Reference proteome</keyword>